<evidence type="ECO:0000313" key="2">
    <source>
        <dbReference type="Proteomes" id="UP000637695"/>
    </source>
</evidence>
<accession>A0A917K8V2</accession>
<name>A0A917K8V2_9BACL</name>
<dbReference type="EMBL" id="BMOY01000015">
    <property type="protein sequence ID" value="GGJ04472.1"/>
    <property type="molecule type" value="Genomic_DNA"/>
</dbReference>
<reference evidence="1" key="2">
    <citation type="submission" date="2020-09" db="EMBL/GenBank/DDBJ databases">
        <authorList>
            <person name="Sun Q."/>
            <person name="Ohkuma M."/>
        </authorList>
    </citation>
    <scope>NUCLEOTIDE SEQUENCE</scope>
    <source>
        <strain evidence="1">JCM 18487</strain>
    </source>
</reference>
<proteinExistence type="predicted"/>
<sequence>MHLRLIVCRRLPGGYPVFCGMLKMGSADEAGDGGRRGGTTVPRVAEGVSRGGRVAEIGGGQS</sequence>
<gene>
    <name evidence="1" type="ORF">GCM10010885_12080</name>
</gene>
<reference evidence="1" key="1">
    <citation type="journal article" date="2014" name="Int. J. Syst. Evol. Microbiol.">
        <title>Complete genome sequence of Corynebacterium casei LMG S-19264T (=DSM 44701T), isolated from a smear-ripened cheese.</title>
        <authorList>
            <consortium name="US DOE Joint Genome Institute (JGI-PGF)"/>
            <person name="Walter F."/>
            <person name="Albersmeier A."/>
            <person name="Kalinowski J."/>
            <person name="Ruckert C."/>
        </authorList>
    </citation>
    <scope>NUCLEOTIDE SEQUENCE</scope>
    <source>
        <strain evidence="1">JCM 18487</strain>
    </source>
</reference>
<comment type="caution">
    <text evidence="1">The sequence shown here is derived from an EMBL/GenBank/DDBJ whole genome shotgun (WGS) entry which is preliminary data.</text>
</comment>
<keyword evidence="2" id="KW-1185">Reference proteome</keyword>
<dbReference type="AlphaFoldDB" id="A0A917K8V2"/>
<organism evidence="1 2">
    <name type="scientific">Alicyclobacillus cellulosilyticus</name>
    <dbReference type="NCBI Taxonomy" id="1003997"/>
    <lineage>
        <taxon>Bacteria</taxon>
        <taxon>Bacillati</taxon>
        <taxon>Bacillota</taxon>
        <taxon>Bacilli</taxon>
        <taxon>Bacillales</taxon>
        <taxon>Alicyclobacillaceae</taxon>
        <taxon>Alicyclobacillus</taxon>
    </lineage>
</organism>
<protein>
    <submittedName>
        <fullName evidence="1">Uncharacterized protein</fullName>
    </submittedName>
</protein>
<dbReference type="Proteomes" id="UP000637695">
    <property type="component" value="Unassembled WGS sequence"/>
</dbReference>
<evidence type="ECO:0000313" key="1">
    <source>
        <dbReference type="EMBL" id="GGJ04472.1"/>
    </source>
</evidence>